<dbReference type="GO" id="GO:0022857">
    <property type="term" value="F:transmembrane transporter activity"/>
    <property type="evidence" value="ECO:0007669"/>
    <property type="project" value="InterPro"/>
</dbReference>
<dbReference type="EMBL" id="BMMH01000003">
    <property type="protein sequence ID" value="GGL06779.1"/>
    <property type="molecule type" value="Genomic_DNA"/>
</dbReference>
<evidence type="ECO:0000256" key="7">
    <source>
        <dbReference type="ARBA" id="ARBA00023136"/>
    </source>
</evidence>
<feature type="transmembrane region" description="Helical" evidence="8">
    <location>
        <begin position="304"/>
        <end position="324"/>
    </location>
</feature>
<evidence type="ECO:0000256" key="3">
    <source>
        <dbReference type="ARBA" id="ARBA00022448"/>
    </source>
</evidence>
<dbReference type="AlphaFoldDB" id="A0A917RGI8"/>
<protein>
    <submittedName>
        <fullName evidence="9">Iron-enterobactin transporter permease</fullName>
    </submittedName>
</protein>
<dbReference type="GO" id="GO:0033214">
    <property type="term" value="P:siderophore-iron import into cell"/>
    <property type="evidence" value="ECO:0007669"/>
    <property type="project" value="TreeGrafter"/>
</dbReference>
<reference evidence="9" key="1">
    <citation type="journal article" date="2014" name="Int. J. Syst. Evol. Microbiol.">
        <title>Complete genome sequence of Corynebacterium casei LMG S-19264T (=DSM 44701T), isolated from a smear-ripened cheese.</title>
        <authorList>
            <consortium name="US DOE Joint Genome Institute (JGI-PGF)"/>
            <person name="Walter F."/>
            <person name="Albersmeier A."/>
            <person name="Kalinowski J."/>
            <person name="Ruckert C."/>
        </authorList>
    </citation>
    <scope>NUCLEOTIDE SEQUENCE</scope>
    <source>
        <strain evidence="9">CGMCC 4.3508</strain>
    </source>
</reference>
<comment type="similarity">
    <text evidence="2">Belongs to the binding-protein-dependent transport system permease family. FecCD subfamily.</text>
</comment>
<organism evidence="9 10">
    <name type="scientific">Nocardia jinanensis</name>
    <dbReference type="NCBI Taxonomy" id="382504"/>
    <lineage>
        <taxon>Bacteria</taxon>
        <taxon>Bacillati</taxon>
        <taxon>Actinomycetota</taxon>
        <taxon>Actinomycetes</taxon>
        <taxon>Mycobacteriales</taxon>
        <taxon>Nocardiaceae</taxon>
        <taxon>Nocardia</taxon>
    </lineage>
</organism>
<feature type="transmembrane region" description="Helical" evidence="8">
    <location>
        <begin position="34"/>
        <end position="57"/>
    </location>
</feature>
<comment type="subcellular location">
    <subcellularLocation>
        <location evidence="1">Cell membrane</location>
        <topology evidence="1">Multi-pass membrane protein</topology>
    </subcellularLocation>
</comment>
<proteinExistence type="inferred from homology"/>
<feature type="transmembrane region" description="Helical" evidence="8">
    <location>
        <begin position="174"/>
        <end position="196"/>
    </location>
</feature>
<keyword evidence="4" id="KW-1003">Cell membrane</keyword>
<feature type="transmembrane region" description="Helical" evidence="8">
    <location>
        <begin position="93"/>
        <end position="111"/>
    </location>
</feature>
<name>A0A917RGI8_9NOCA</name>
<dbReference type="InterPro" id="IPR037294">
    <property type="entry name" value="ABC_BtuC-like"/>
</dbReference>
<evidence type="ECO:0000256" key="6">
    <source>
        <dbReference type="ARBA" id="ARBA00022989"/>
    </source>
</evidence>
<dbReference type="InterPro" id="IPR000522">
    <property type="entry name" value="ABC_transptr_permease_BtuC"/>
</dbReference>
<evidence type="ECO:0000256" key="1">
    <source>
        <dbReference type="ARBA" id="ARBA00004651"/>
    </source>
</evidence>
<dbReference type="RefSeq" id="WP_229718699.1">
    <property type="nucleotide sequence ID" value="NZ_BMMH01000003.1"/>
</dbReference>
<keyword evidence="7 8" id="KW-0472">Membrane</keyword>
<keyword evidence="5 8" id="KW-0812">Transmembrane</keyword>
<feature type="transmembrane region" description="Helical" evidence="8">
    <location>
        <begin position="148"/>
        <end position="167"/>
    </location>
</feature>
<evidence type="ECO:0000256" key="2">
    <source>
        <dbReference type="ARBA" id="ARBA00007935"/>
    </source>
</evidence>
<dbReference type="SUPFAM" id="SSF81345">
    <property type="entry name" value="ABC transporter involved in vitamin B12 uptake, BtuC"/>
    <property type="match status" value="1"/>
</dbReference>
<dbReference type="PANTHER" id="PTHR30472:SF24">
    <property type="entry name" value="FERRIC ENTEROBACTIN TRANSPORT SYSTEM PERMEASE PROTEIN FEPG"/>
    <property type="match status" value="1"/>
</dbReference>
<keyword evidence="10" id="KW-1185">Reference proteome</keyword>
<evidence type="ECO:0000256" key="4">
    <source>
        <dbReference type="ARBA" id="ARBA00022475"/>
    </source>
</evidence>
<feature type="transmembrane region" description="Helical" evidence="8">
    <location>
        <begin position="336"/>
        <end position="353"/>
    </location>
</feature>
<gene>
    <name evidence="9" type="primary">fepG</name>
    <name evidence="9" type="ORF">GCM10011588_21460</name>
</gene>
<evidence type="ECO:0000313" key="10">
    <source>
        <dbReference type="Proteomes" id="UP000638263"/>
    </source>
</evidence>
<keyword evidence="3" id="KW-0813">Transport</keyword>
<dbReference type="CDD" id="cd06550">
    <property type="entry name" value="TM_ABC_iron-siderophores_like"/>
    <property type="match status" value="1"/>
</dbReference>
<dbReference type="Pfam" id="PF01032">
    <property type="entry name" value="FecCD"/>
    <property type="match status" value="1"/>
</dbReference>
<keyword evidence="6 8" id="KW-1133">Transmembrane helix</keyword>
<feature type="transmembrane region" description="Helical" evidence="8">
    <location>
        <begin position="123"/>
        <end position="142"/>
    </location>
</feature>
<accession>A0A917RGI8</accession>
<feature type="transmembrane region" description="Helical" evidence="8">
    <location>
        <begin position="265"/>
        <end position="292"/>
    </location>
</feature>
<reference evidence="9" key="2">
    <citation type="submission" date="2020-09" db="EMBL/GenBank/DDBJ databases">
        <authorList>
            <person name="Sun Q."/>
            <person name="Zhou Y."/>
        </authorList>
    </citation>
    <scope>NUCLEOTIDE SEQUENCE</scope>
    <source>
        <strain evidence="9">CGMCC 4.3508</strain>
    </source>
</reference>
<evidence type="ECO:0000256" key="8">
    <source>
        <dbReference type="SAM" id="Phobius"/>
    </source>
</evidence>
<dbReference type="Gene3D" id="1.10.3470.10">
    <property type="entry name" value="ABC transporter involved in vitamin B12 uptake, BtuC"/>
    <property type="match status" value="1"/>
</dbReference>
<evidence type="ECO:0000256" key="5">
    <source>
        <dbReference type="ARBA" id="ARBA00022692"/>
    </source>
</evidence>
<dbReference type="GO" id="GO:0005886">
    <property type="term" value="C:plasma membrane"/>
    <property type="evidence" value="ECO:0007669"/>
    <property type="project" value="UniProtKB-SubCell"/>
</dbReference>
<dbReference type="Proteomes" id="UP000638263">
    <property type="component" value="Unassembled WGS sequence"/>
</dbReference>
<feature type="transmembrane region" description="Helical" evidence="8">
    <location>
        <begin position="222"/>
        <end position="244"/>
    </location>
</feature>
<comment type="caution">
    <text evidence="9">The sequence shown here is derived from an EMBL/GenBank/DDBJ whole genome shotgun (WGS) entry which is preliminary data.</text>
</comment>
<evidence type="ECO:0000313" key="9">
    <source>
        <dbReference type="EMBL" id="GGL06779.1"/>
    </source>
</evidence>
<dbReference type="PANTHER" id="PTHR30472">
    <property type="entry name" value="FERRIC ENTEROBACTIN TRANSPORT SYSTEM PERMEASE PROTEIN"/>
    <property type="match status" value="1"/>
</dbReference>
<sequence>MTTVRKPSRFGIASTVDFGRSVRVLRLRGFTTRFGVRGLVVTVVLLVAACVVALLALGTGDFAIPPDRVLRALLGDGVGGDELVVREWRLPRVLMALVLGAALGVSGAILQSVTRNPLGSPDIVGFNSGAYTGALLVILSGGGYYATAAGAVGGGLLTALAIFLLAFQQSVKGFRLIIVGIGVGAMMAAVNTWLILRADLDEAMSAAAWGVGTLDGLTWDEIVPALIVLAILAVAVIPAAYRLQVLELGDDAARALGIRVGRARLVLTVLSVAFTAVGTAVAGPIAFVALAAPQLGRRLARTPTTALLPAAAMGALLLVACDWISRRLFAPTSVPVGVVTASVGGAYLAYLLVAEARRN</sequence>